<dbReference type="InterPro" id="IPR005079">
    <property type="entry name" value="Peptidase_C45_hydrolase"/>
</dbReference>
<dbReference type="InterPro" id="IPR047801">
    <property type="entry name" value="Peptidase_C45"/>
</dbReference>
<dbReference type="InterPro" id="IPR047794">
    <property type="entry name" value="C45_proenzyme-like"/>
</dbReference>
<name>A0A8H3F2I3_9LECA</name>
<keyword evidence="3" id="KW-1185">Reference proteome</keyword>
<reference evidence="2" key="1">
    <citation type="submission" date="2021-03" db="EMBL/GenBank/DDBJ databases">
        <authorList>
            <person name="Tagirdzhanova G."/>
        </authorList>
    </citation>
    <scope>NUCLEOTIDE SEQUENCE</scope>
</reference>
<feature type="domain" description="Peptidase C45 hydrolase" evidence="1">
    <location>
        <begin position="150"/>
        <end position="374"/>
    </location>
</feature>
<dbReference type="EMBL" id="CAJPDQ010000012">
    <property type="protein sequence ID" value="CAF9917217.1"/>
    <property type="molecule type" value="Genomic_DNA"/>
</dbReference>
<dbReference type="Pfam" id="PF03417">
    <property type="entry name" value="AAT"/>
    <property type="match status" value="1"/>
</dbReference>
<evidence type="ECO:0000313" key="3">
    <source>
        <dbReference type="Proteomes" id="UP000664169"/>
    </source>
</evidence>
<sequence length="389" mass="42736">MYVAIVESKVNIRWLEFGIKVNNGIKARPKWVHRGGTLAAYDKTPLPYAYIALIGKRHGIEAKSQIFGSISFYEAYFLETAHLDWKAACDHGNRFLPYLQESEPQYVEEMHGVANGAGVSFESILVLNVRTEIVYGLSKDDGCTAISWQNEEALLAQTWDWKPAQGPNLIQLTVRKPDHQICMITEGGIIGKIGINSRGIGVCLNAIRAFGVTYTKLPVHLALRKILDHQGSLHKVVEQIKACGVASSAHILTASMDAAYGIETTHRDVVLLQPQVLALGHIILHTNHLLAKHDGVDERLELQDSIPRLARANQLIQAHIGSPSIAKLKEILKDEEGYPVGICRDVAPTGGSSTLFSIVMDLKDKRGYVKIGRPVGDGEDIVLDASMAQ</sequence>
<dbReference type="OrthoDB" id="189997at2759"/>
<gene>
    <name evidence="2" type="ORF">GOMPHAMPRED_001185</name>
</gene>
<dbReference type="PANTHER" id="PTHR34180:SF1">
    <property type="entry name" value="BETA-ALANYL-DOPAMINE_CARCININE HYDROLASE"/>
    <property type="match status" value="1"/>
</dbReference>
<comment type="caution">
    <text evidence="2">The sequence shown here is derived from an EMBL/GenBank/DDBJ whole genome shotgun (WGS) entry which is preliminary data.</text>
</comment>
<organism evidence="2 3">
    <name type="scientific">Gomphillus americanus</name>
    <dbReference type="NCBI Taxonomy" id="1940652"/>
    <lineage>
        <taxon>Eukaryota</taxon>
        <taxon>Fungi</taxon>
        <taxon>Dikarya</taxon>
        <taxon>Ascomycota</taxon>
        <taxon>Pezizomycotina</taxon>
        <taxon>Lecanoromycetes</taxon>
        <taxon>OSLEUM clade</taxon>
        <taxon>Ostropomycetidae</taxon>
        <taxon>Ostropales</taxon>
        <taxon>Graphidaceae</taxon>
        <taxon>Gomphilloideae</taxon>
        <taxon>Gomphillus</taxon>
    </lineage>
</organism>
<evidence type="ECO:0000259" key="1">
    <source>
        <dbReference type="Pfam" id="PF03417"/>
    </source>
</evidence>
<dbReference type="AlphaFoldDB" id="A0A8H3F2I3"/>
<protein>
    <recommendedName>
        <fullName evidence="1">Peptidase C45 hydrolase domain-containing protein</fullName>
    </recommendedName>
</protein>
<dbReference type="NCBIfam" id="NF040521">
    <property type="entry name" value="C45_proenzyme"/>
    <property type="match status" value="1"/>
</dbReference>
<proteinExistence type="predicted"/>
<dbReference type="PANTHER" id="PTHR34180">
    <property type="entry name" value="PEPTIDASE C45"/>
    <property type="match status" value="1"/>
</dbReference>
<accession>A0A8H3F2I3</accession>
<dbReference type="Proteomes" id="UP000664169">
    <property type="component" value="Unassembled WGS sequence"/>
</dbReference>
<dbReference type="Gene3D" id="1.10.10.2120">
    <property type="match status" value="1"/>
</dbReference>
<evidence type="ECO:0000313" key="2">
    <source>
        <dbReference type="EMBL" id="CAF9917217.1"/>
    </source>
</evidence>
<dbReference type="Gene3D" id="3.60.60.10">
    <property type="entry name" value="Penicillin V Acylase, Chain A"/>
    <property type="match status" value="1"/>
</dbReference>